<reference evidence="2" key="1">
    <citation type="submission" date="2014-03" db="EMBL/GenBank/DDBJ databases">
        <title>The sialotranscriptome of Amblyomma triste, Amblyomma parvum and Amblyomma cajennense ticks, uncovered by 454-based RNA-seq.</title>
        <authorList>
            <person name="Garcia G.R."/>
            <person name="Gardinassi L.G."/>
            <person name="Ribeiro J.M."/>
            <person name="Anatriello E."/>
            <person name="Ferreira B.R."/>
            <person name="Moreira H.N."/>
            <person name="Mafra C."/>
            <person name="Olegario M.M."/>
            <person name="Szabo P.J."/>
            <person name="Miranda-Santos I.K."/>
            <person name="Maruyama S.R."/>
        </authorList>
    </citation>
    <scope>NUCLEOTIDE SEQUENCE</scope>
    <source>
        <strain evidence="2">Mato Grasso do Sul</strain>
        <tissue evidence="2">Salivary glands</tissue>
    </source>
</reference>
<name>A0A023G0L7_AMBTT</name>
<feature type="non-terminal residue" evidence="2">
    <location>
        <position position="117"/>
    </location>
</feature>
<feature type="compositionally biased region" description="Polar residues" evidence="1">
    <location>
        <begin position="95"/>
        <end position="105"/>
    </location>
</feature>
<feature type="compositionally biased region" description="Basic and acidic residues" evidence="1">
    <location>
        <begin position="106"/>
        <end position="117"/>
    </location>
</feature>
<evidence type="ECO:0000313" key="2">
    <source>
        <dbReference type="EMBL" id="JAC27716.1"/>
    </source>
</evidence>
<dbReference type="AlphaFoldDB" id="A0A023G0L7"/>
<dbReference type="EMBL" id="GBBM01007702">
    <property type="protein sequence ID" value="JAC27716.1"/>
    <property type="molecule type" value="mRNA"/>
</dbReference>
<evidence type="ECO:0000256" key="1">
    <source>
        <dbReference type="SAM" id="MobiDB-lite"/>
    </source>
</evidence>
<protein>
    <submittedName>
        <fullName evidence="2">Putative secreted protein</fullName>
    </submittedName>
</protein>
<organism evidence="2">
    <name type="scientific">Amblyomma triste</name>
    <name type="common">Neotropical tick</name>
    <dbReference type="NCBI Taxonomy" id="251400"/>
    <lineage>
        <taxon>Eukaryota</taxon>
        <taxon>Metazoa</taxon>
        <taxon>Ecdysozoa</taxon>
        <taxon>Arthropoda</taxon>
        <taxon>Chelicerata</taxon>
        <taxon>Arachnida</taxon>
        <taxon>Acari</taxon>
        <taxon>Parasitiformes</taxon>
        <taxon>Ixodida</taxon>
        <taxon>Ixodoidea</taxon>
        <taxon>Ixodidae</taxon>
        <taxon>Amblyomminae</taxon>
        <taxon>Amblyomma</taxon>
    </lineage>
</organism>
<proteinExistence type="evidence at transcript level"/>
<feature type="region of interest" description="Disordered" evidence="1">
    <location>
        <begin position="95"/>
        <end position="117"/>
    </location>
</feature>
<sequence>MLETHLRQKAMLLIAVQKVQTVFSMQTLHLYCFICRQRNYLHGATCNVRALVIATMYISPIWHKFMSQTLLALVHKLVGHFLRCQHTHEARSNGLLDQTGNLQQEQKGEGRTEEGRL</sequence>
<accession>A0A023G0L7</accession>